<dbReference type="GO" id="GO:0015074">
    <property type="term" value="P:DNA integration"/>
    <property type="evidence" value="ECO:0007669"/>
    <property type="project" value="UniProtKB-KW"/>
</dbReference>
<comment type="caution">
    <text evidence="9">The sequence shown here is derived from an EMBL/GenBank/DDBJ whole genome shotgun (WGS) entry which is preliminary data.</text>
</comment>
<dbReference type="GO" id="GO:0000150">
    <property type="term" value="F:DNA strand exchange activity"/>
    <property type="evidence" value="ECO:0007669"/>
    <property type="project" value="UniProtKB-KW"/>
</dbReference>
<comment type="similarity">
    <text evidence="1">Belongs to the site-specific recombinase resolvase family.</text>
</comment>
<dbReference type="PANTHER" id="PTHR30461">
    <property type="entry name" value="DNA-INVERTASE FROM LAMBDOID PROPHAGE"/>
    <property type="match status" value="1"/>
</dbReference>
<dbReference type="PROSITE" id="PS51736">
    <property type="entry name" value="RECOMBINASES_3"/>
    <property type="match status" value="1"/>
</dbReference>
<dbReference type="PROSITE" id="PS00397">
    <property type="entry name" value="RECOMBINASES_1"/>
    <property type="match status" value="1"/>
</dbReference>
<evidence type="ECO:0000313" key="10">
    <source>
        <dbReference type="Proteomes" id="UP000494216"/>
    </source>
</evidence>
<evidence type="ECO:0000256" key="1">
    <source>
        <dbReference type="ARBA" id="ARBA00009913"/>
    </source>
</evidence>
<dbReference type="InterPro" id="IPR006118">
    <property type="entry name" value="Recombinase_CS"/>
</dbReference>
<dbReference type="InterPro" id="IPR006120">
    <property type="entry name" value="Resolvase_HTH_dom"/>
</dbReference>
<evidence type="ECO:0000256" key="5">
    <source>
        <dbReference type="ARBA" id="ARBA00023172"/>
    </source>
</evidence>
<feature type="active site" description="O-(5'-phospho-DNA)-serine intermediate" evidence="6 7">
    <location>
        <position position="9"/>
    </location>
</feature>
<reference evidence="9 10" key="1">
    <citation type="submission" date="2020-02" db="EMBL/GenBank/DDBJ databases">
        <authorList>
            <person name="Hogendoorn C."/>
        </authorList>
    </citation>
    <scope>NUCLEOTIDE SEQUENCE [LARGE SCALE GENOMIC DNA]</scope>
    <source>
        <strain evidence="9">METHB21</strain>
    </source>
</reference>
<keyword evidence="10" id="KW-1185">Reference proteome</keyword>
<dbReference type="Gene3D" id="3.40.50.1390">
    <property type="entry name" value="Resolvase, N-terminal catalytic domain"/>
    <property type="match status" value="1"/>
</dbReference>
<gene>
    <name evidence="9" type="primary">pin</name>
    <name evidence="9" type="ORF">METHB2_490003</name>
</gene>
<dbReference type="SUPFAM" id="SSF53041">
    <property type="entry name" value="Resolvase-like"/>
    <property type="match status" value="1"/>
</dbReference>
<keyword evidence="3" id="KW-0230">DNA invertase</keyword>
<dbReference type="FunFam" id="3.40.50.1390:FF:000001">
    <property type="entry name" value="DNA recombinase"/>
    <property type="match status" value="1"/>
</dbReference>
<dbReference type="InterPro" id="IPR006119">
    <property type="entry name" value="Resolv_N"/>
</dbReference>
<dbReference type="GO" id="GO:0003677">
    <property type="term" value="F:DNA binding"/>
    <property type="evidence" value="ECO:0007669"/>
    <property type="project" value="UniProtKB-KW"/>
</dbReference>
<dbReference type="Pfam" id="PF00239">
    <property type="entry name" value="Resolvase"/>
    <property type="match status" value="1"/>
</dbReference>
<dbReference type="Proteomes" id="UP000494216">
    <property type="component" value="Unassembled WGS sequence"/>
</dbReference>
<protein>
    <submittedName>
        <fullName evidence="9">Site-specific DNA recombinase e14 prophage</fullName>
    </submittedName>
</protein>
<dbReference type="AlphaFoldDB" id="A0A8S0Y6M4"/>
<evidence type="ECO:0000259" key="8">
    <source>
        <dbReference type="PROSITE" id="PS51736"/>
    </source>
</evidence>
<keyword evidence="2" id="KW-0229">DNA integration</keyword>
<evidence type="ECO:0000256" key="2">
    <source>
        <dbReference type="ARBA" id="ARBA00022908"/>
    </source>
</evidence>
<sequence>MLIGYARVSTDDQHLDLQRDALEKAGCEKIYTDQQSGASTERLGLASALEIARADDTLVVWRLDRLGRSLKHLIHLVEKLEQQGIGLRSLQENIDTTTSGGRLVFHLFGALAEFERNLIRERTQAGLSAARARGRQGGRPKLLDPKKRELALRLYKERQHSIAEICQIMGISKSTLYNYLAELGVNARDAA</sequence>
<dbReference type="SUPFAM" id="SSF46689">
    <property type="entry name" value="Homeodomain-like"/>
    <property type="match status" value="1"/>
</dbReference>
<name>A0A8S0Y6M4_9GAMM</name>
<dbReference type="InterPro" id="IPR009057">
    <property type="entry name" value="Homeodomain-like_sf"/>
</dbReference>
<dbReference type="InterPro" id="IPR050639">
    <property type="entry name" value="SSR_resolvase"/>
</dbReference>
<dbReference type="CDD" id="cd00569">
    <property type="entry name" value="HTH_Hin_like"/>
    <property type="match status" value="1"/>
</dbReference>
<keyword evidence="4" id="KW-0238">DNA-binding</keyword>
<keyword evidence="5" id="KW-0233">DNA recombination</keyword>
<dbReference type="RefSeq" id="WP_174626541.1">
    <property type="nucleotide sequence ID" value="NZ_CADCXN010000079.1"/>
</dbReference>
<dbReference type="CDD" id="cd03768">
    <property type="entry name" value="SR_ResInv"/>
    <property type="match status" value="1"/>
</dbReference>
<dbReference type="PANTHER" id="PTHR30461:SF2">
    <property type="entry name" value="SERINE RECOMBINASE PINE-RELATED"/>
    <property type="match status" value="1"/>
</dbReference>
<evidence type="ECO:0000256" key="4">
    <source>
        <dbReference type="ARBA" id="ARBA00023125"/>
    </source>
</evidence>
<dbReference type="EMBL" id="CADCXN010000079">
    <property type="protein sequence ID" value="CAA9891697.1"/>
    <property type="molecule type" value="Genomic_DNA"/>
</dbReference>
<dbReference type="Gene3D" id="1.10.10.60">
    <property type="entry name" value="Homeodomain-like"/>
    <property type="match status" value="1"/>
</dbReference>
<accession>A0A8S0Y6M4</accession>
<dbReference type="Pfam" id="PF02796">
    <property type="entry name" value="HTH_7"/>
    <property type="match status" value="1"/>
</dbReference>
<evidence type="ECO:0000256" key="6">
    <source>
        <dbReference type="PIRSR" id="PIRSR606118-50"/>
    </source>
</evidence>
<evidence type="ECO:0000256" key="7">
    <source>
        <dbReference type="PROSITE-ProRule" id="PRU10137"/>
    </source>
</evidence>
<dbReference type="InterPro" id="IPR036162">
    <property type="entry name" value="Resolvase-like_N_sf"/>
</dbReference>
<evidence type="ECO:0000313" key="9">
    <source>
        <dbReference type="EMBL" id="CAA9891697.1"/>
    </source>
</evidence>
<organism evidence="9 10">
    <name type="scientific">Candidatus Methylobacter favarea</name>
    <dbReference type="NCBI Taxonomy" id="2707345"/>
    <lineage>
        <taxon>Bacteria</taxon>
        <taxon>Pseudomonadati</taxon>
        <taxon>Pseudomonadota</taxon>
        <taxon>Gammaproteobacteria</taxon>
        <taxon>Methylococcales</taxon>
        <taxon>Methylococcaceae</taxon>
        <taxon>Methylobacter</taxon>
    </lineage>
</organism>
<evidence type="ECO:0000256" key="3">
    <source>
        <dbReference type="ARBA" id="ARBA00023100"/>
    </source>
</evidence>
<dbReference type="SMART" id="SM00857">
    <property type="entry name" value="Resolvase"/>
    <property type="match status" value="1"/>
</dbReference>
<proteinExistence type="inferred from homology"/>
<feature type="domain" description="Resolvase/invertase-type recombinase catalytic" evidence="8">
    <location>
        <begin position="1"/>
        <end position="134"/>
    </location>
</feature>